<protein>
    <submittedName>
        <fullName evidence="2">Uncharacterized protein</fullName>
    </submittedName>
</protein>
<proteinExistence type="predicted"/>
<accession>A0A5N5JSW5</accession>
<evidence type="ECO:0000313" key="2">
    <source>
        <dbReference type="EMBL" id="KAB5520560.1"/>
    </source>
</evidence>
<organism evidence="2 3">
    <name type="scientific">Salix brachista</name>
    <dbReference type="NCBI Taxonomy" id="2182728"/>
    <lineage>
        <taxon>Eukaryota</taxon>
        <taxon>Viridiplantae</taxon>
        <taxon>Streptophyta</taxon>
        <taxon>Embryophyta</taxon>
        <taxon>Tracheophyta</taxon>
        <taxon>Spermatophyta</taxon>
        <taxon>Magnoliopsida</taxon>
        <taxon>eudicotyledons</taxon>
        <taxon>Gunneridae</taxon>
        <taxon>Pentapetalae</taxon>
        <taxon>rosids</taxon>
        <taxon>fabids</taxon>
        <taxon>Malpighiales</taxon>
        <taxon>Salicaceae</taxon>
        <taxon>Saliceae</taxon>
        <taxon>Salix</taxon>
    </lineage>
</organism>
<comment type="caution">
    <text evidence="2">The sequence shown here is derived from an EMBL/GenBank/DDBJ whole genome shotgun (WGS) entry which is preliminary data.</text>
</comment>
<reference evidence="3" key="1">
    <citation type="journal article" date="2019" name="Gigascience">
        <title>De novo genome assembly of the endangered Acer yangbiense, a plant species with extremely small populations endemic to Yunnan Province, China.</title>
        <authorList>
            <person name="Yang J."/>
            <person name="Wariss H.M."/>
            <person name="Tao L."/>
            <person name="Zhang R."/>
            <person name="Yun Q."/>
            <person name="Hollingsworth P."/>
            <person name="Dao Z."/>
            <person name="Luo G."/>
            <person name="Guo H."/>
            <person name="Ma Y."/>
            <person name="Sun W."/>
        </authorList>
    </citation>
    <scope>NUCLEOTIDE SEQUENCE [LARGE SCALE GENOMIC DNA]</scope>
    <source>
        <strain evidence="3">cv. br00</strain>
    </source>
</reference>
<dbReference type="Proteomes" id="UP000326939">
    <property type="component" value="Chromosome 16"/>
</dbReference>
<name>A0A5N5JSW5_9ROSI</name>
<evidence type="ECO:0000256" key="1">
    <source>
        <dbReference type="SAM" id="MobiDB-lite"/>
    </source>
</evidence>
<feature type="compositionally biased region" description="Polar residues" evidence="1">
    <location>
        <begin position="33"/>
        <end position="68"/>
    </location>
</feature>
<feature type="region of interest" description="Disordered" evidence="1">
    <location>
        <begin position="1"/>
        <end position="83"/>
    </location>
</feature>
<dbReference type="EMBL" id="VDCV01000016">
    <property type="protein sequence ID" value="KAB5520560.1"/>
    <property type="molecule type" value="Genomic_DNA"/>
</dbReference>
<dbReference type="AlphaFoldDB" id="A0A5N5JSW5"/>
<sequence length="94" mass="9781">MSRHRRQASQVVPPEILTGDEPFLDLGQATAGGHSNTTGTTTVALNDGTSKHNPPTTQHHQDQASAASPPNAEKPLPTGKPACSCRALPMNFGA</sequence>
<keyword evidence="3" id="KW-1185">Reference proteome</keyword>
<gene>
    <name evidence="2" type="ORF">DKX38_024879</name>
</gene>
<evidence type="ECO:0000313" key="3">
    <source>
        <dbReference type="Proteomes" id="UP000326939"/>
    </source>
</evidence>